<dbReference type="AlphaFoldDB" id="A0A6B0UB55"/>
<evidence type="ECO:0000313" key="2">
    <source>
        <dbReference type="EMBL" id="MXU85406.1"/>
    </source>
</evidence>
<protein>
    <submittedName>
        <fullName evidence="2">Putative secreted protein</fullName>
    </submittedName>
</protein>
<feature type="region of interest" description="Disordered" evidence="1">
    <location>
        <begin position="38"/>
        <end position="59"/>
    </location>
</feature>
<sequence>MVAPGSIVGIVAIVAWSHGQHHRSAPVSTVRSGQLQAATAATAGTSSPRESGVGVVKSVSPSETSPLRIIEPAGISSGSSASFVTS</sequence>
<evidence type="ECO:0000256" key="1">
    <source>
        <dbReference type="SAM" id="MobiDB-lite"/>
    </source>
</evidence>
<name>A0A6B0UB55_IXORI</name>
<reference evidence="2" key="1">
    <citation type="submission" date="2019-12" db="EMBL/GenBank/DDBJ databases">
        <title>An insight into the sialome of adult female Ixodes ricinus ticks feeding for 6 days.</title>
        <authorList>
            <person name="Perner J."/>
            <person name="Ribeiro J.M.C."/>
        </authorList>
    </citation>
    <scope>NUCLEOTIDE SEQUENCE</scope>
    <source>
        <strain evidence="2">Semi-engorged</strain>
        <tissue evidence="2">Salivary glands</tissue>
    </source>
</reference>
<accession>A0A6B0UB55</accession>
<organism evidence="2">
    <name type="scientific">Ixodes ricinus</name>
    <name type="common">Common tick</name>
    <name type="synonym">Acarus ricinus</name>
    <dbReference type="NCBI Taxonomy" id="34613"/>
    <lineage>
        <taxon>Eukaryota</taxon>
        <taxon>Metazoa</taxon>
        <taxon>Ecdysozoa</taxon>
        <taxon>Arthropoda</taxon>
        <taxon>Chelicerata</taxon>
        <taxon>Arachnida</taxon>
        <taxon>Acari</taxon>
        <taxon>Parasitiformes</taxon>
        <taxon>Ixodida</taxon>
        <taxon>Ixodoidea</taxon>
        <taxon>Ixodidae</taxon>
        <taxon>Ixodinae</taxon>
        <taxon>Ixodes</taxon>
    </lineage>
</organism>
<proteinExistence type="predicted"/>
<dbReference type="EMBL" id="GIFC01003323">
    <property type="protein sequence ID" value="MXU85406.1"/>
    <property type="molecule type" value="Transcribed_RNA"/>
</dbReference>